<protein>
    <submittedName>
        <fullName evidence="3">Uncharacterized protein</fullName>
    </submittedName>
</protein>
<reference evidence="3" key="1">
    <citation type="journal article" date="2020" name="Nature">
        <title>Giant virus diversity and host interactions through global metagenomics.</title>
        <authorList>
            <person name="Schulz F."/>
            <person name="Roux S."/>
            <person name="Paez-Espino D."/>
            <person name="Jungbluth S."/>
            <person name="Walsh D.A."/>
            <person name="Denef V.J."/>
            <person name="McMahon K.D."/>
            <person name="Konstantinidis K.T."/>
            <person name="Eloe-Fadrosh E.A."/>
            <person name="Kyrpides N.C."/>
            <person name="Woyke T."/>
        </authorList>
    </citation>
    <scope>NUCLEOTIDE SEQUENCE</scope>
    <source>
        <strain evidence="3">GVMAG-M-3300010158-60</strain>
    </source>
</reference>
<organism evidence="3">
    <name type="scientific">viral metagenome</name>
    <dbReference type="NCBI Taxonomy" id="1070528"/>
    <lineage>
        <taxon>unclassified sequences</taxon>
        <taxon>metagenomes</taxon>
        <taxon>organismal metagenomes</taxon>
    </lineage>
</organism>
<keyword evidence="2" id="KW-1133">Transmembrane helix</keyword>
<feature type="compositionally biased region" description="Basic residues" evidence="1">
    <location>
        <begin position="346"/>
        <end position="363"/>
    </location>
</feature>
<proteinExistence type="predicted"/>
<keyword evidence="2" id="KW-0812">Transmembrane</keyword>
<name>A0A6C0BAC7_9ZZZZ</name>
<feature type="transmembrane region" description="Helical" evidence="2">
    <location>
        <begin position="71"/>
        <end position="91"/>
    </location>
</feature>
<feature type="region of interest" description="Disordered" evidence="1">
    <location>
        <begin position="314"/>
        <end position="363"/>
    </location>
</feature>
<evidence type="ECO:0000313" key="3">
    <source>
        <dbReference type="EMBL" id="QHS89207.1"/>
    </source>
</evidence>
<evidence type="ECO:0000256" key="2">
    <source>
        <dbReference type="SAM" id="Phobius"/>
    </source>
</evidence>
<sequence>MPWYNYFTRKNKTSNSPQVSLPLAPPMQPLQVQQSVQPPPPMPQNARTRIAYMGNESKKAKNARRVAEQGAAIVPVLQGATAVGFVAAAAAGATGVLVASAPVSASLLLISLFSVQLLRMYGANKEFEVNCVAITEEVTRMYHIIEVIKQFSTQEKYKGKQIQSLKFNKVNVWVDKVLTGLVKMAGDDAFYQIEKELTASSASPSFIEMFKKFKDKREAASRYKTFTRKLRRMLQPLEQLRIVVRDITILSIFFQIMLGEFHILLLADTTDPWLTENKAYISFKSQIDRLSQTVVDPSTLNAAEAAALAVTKSEADAEPSSPLGDPGSLASTPVAENGFRGNQHGGTRKRKAKFERKTYKMKY</sequence>
<accession>A0A6C0BAC7</accession>
<evidence type="ECO:0000256" key="1">
    <source>
        <dbReference type="SAM" id="MobiDB-lite"/>
    </source>
</evidence>
<dbReference type="EMBL" id="MN739107">
    <property type="protein sequence ID" value="QHS89207.1"/>
    <property type="molecule type" value="Genomic_DNA"/>
</dbReference>
<feature type="transmembrane region" description="Helical" evidence="2">
    <location>
        <begin position="97"/>
        <end position="118"/>
    </location>
</feature>
<keyword evidence="2" id="KW-0472">Membrane</keyword>
<dbReference type="AlphaFoldDB" id="A0A6C0BAC7"/>